<dbReference type="EMBL" id="JACHXF010000017">
    <property type="protein sequence ID" value="MBB3099007.1"/>
    <property type="molecule type" value="Genomic_DNA"/>
</dbReference>
<comment type="caution">
    <text evidence="1">The sequence shown here is derived from an EMBL/GenBank/DDBJ whole genome shotgun (WGS) entry which is preliminary data.</text>
</comment>
<evidence type="ECO:0000313" key="1">
    <source>
        <dbReference type="EMBL" id="MBB3099007.1"/>
    </source>
</evidence>
<dbReference type="RefSeq" id="WP_183225093.1">
    <property type="nucleotide sequence ID" value="NZ_BMPW01000020.1"/>
</dbReference>
<proteinExistence type="predicted"/>
<gene>
    <name evidence="1" type="ORF">FHR83_006713</name>
</gene>
<dbReference type="AlphaFoldDB" id="A0A7W5AMX0"/>
<protein>
    <submittedName>
        <fullName evidence="1">Uncharacterized protein</fullName>
    </submittedName>
</protein>
<sequence>MAEYADPELIISEWLATVTGLKIWCDPNLPPNLRFTAAFNHLQRAPGTDDLAVSLDEPLFDVDTYAAEAAHARNAAHTIWQAMTFLLPRHTFANGIFVKRVKASPPCWSPDPTVYRRTASYRVLLHGVI</sequence>
<evidence type="ECO:0000313" key="2">
    <source>
        <dbReference type="Proteomes" id="UP000590749"/>
    </source>
</evidence>
<dbReference type="Proteomes" id="UP000590749">
    <property type="component" value="Unassembled WGS sequence"/>
</dbReference>
<name>A0A7W5AMX0_9ACTN</name>
<organism evidence="1 2">
    <name type="scientific">Actinoplanes campanulatus</name>
    <dbReference type="NCBI Taxonomy" id="113559"/>
    <lineage>
        <taxon>Bacteria</taxon>
        <taxon>Bacillati</taxon>
        <taxon>Actinomycetota</taxon>
        <taxon>Actinomycetes</taxon>
        <taxon>Micromonosporales</taxon>
        <taxon>Micromonosporaceae</taxon>
        <taxon>Actinoplanes</taxon>
    </lineage>
</organism>
<keyword evidence="2" id="KW-1185">Reference proteome</keyword>
<accession>A0A7W5AMX0</accession>
<reference evidence="1 2" key="1">
    <citation type="submission" date="2020-08" db="EMBL/GenBank/DDBJ databases">
        <title>Genomic Encyclopedia of Type Strains, Phase III (KMG-III): the genomes of soil and plant-associated and newly described type strains.</title>
        <authorList>
            <person name="Whitman W."/>
        </authorList>
    </citation>
    <scope>NUCLEOTIDE SEQUENCE [LARGE SCALE GENOMIC DNA]</scope>
    <source>
        <strain evidence="1 2">CECT 3287</strain>
    </source>
</reference>